<evidence type="ECO:0000256" key="5">
    <source>
        <dbReference type="ARBA" id="ARBA00022840"/>
    </source>
</evidence>
<dbReference type="SUPFAM" id="SSF52540">
    <property type="entry name" value="P-loop containing nucleoside triphosphate hydrolases"/>
    <property type="match status" value="1"/>
</dbReference>
<evidence type="ECO:0000313" key="11">
    <source>
        <dbReference type="Proteomes" id="UP000190037"/>
    </source>
</evidence>
<dbReference type="InterPro" id="IPR027417">
    <property type="entry name" value="P-loop_NTPase"/>
</dbReference>
<dbReference type="EMBL" id="MWQN01000005">
    <property type="protein sequence ID" value="OPC76822.1"/>
    <property type="molecule type" value="Genomic_DNA"/>
</dbReference>
<evidence type="ECO:0000259" key="9">
    <source>
        <dbReference type="Pfam" id="PF02224"/>
    </source>
</evidence>
<sequence length="336" mass="36020">MTSAPRGGSRIVRTPDDHTLPTEAITFDPQETHTLFGALVADLARKGVLALHLASVADGLDAPMRDAFHRDLARVLATGPARDLPVEHRPPAPTPDGPGTVGTALPGAGPSPTPAARTAAGLAPPWDFGRMSIDGPNAAGKTTLMLGLAHALGMPGLDTGPTYRAVAAHAIPQGIPPTDLAHHLTIVIRPGLAQRLLWRGIDIRDDDLFGPRAGANIGHVAGDPYWREAIRDLHAHICAQHRDIVVVGRDVAPTLLSDATLNVFLTADLPVRHTRRELQWAHHPERPVHVDALTERDLATRAWIAEHRPQAHRLDLDTTTLRIDQVLDTVVHSIPG</sequence>
<dbReference type="Gene3D" id="3.40.50.300">
    <property type="entry name" value="P-loop containing nucleotide triphosphate hydrolases"/>
    <property type="match status" value="1"/>
</dbReference>
<dbReference type="STRING" id="159449.B4N89_45960"/>
<dbReference type="EC" id="2.7.4.25" evidence="1"/>
<comment type="catalytic activity">
    <reaction evidence="6">
        <text>dCMP + ATP = dCDP + ADP</text>
        <dbReference type="Rhea" id="RHEA:25094"/>
        <dbReference type="ChEBI" id="CHEBI:30616"/>
        <dbReference type="ChEBI" id="CHEBI:57566"/>
        <dbReference type="ChEBI" id="CHEBI:58593"/>
        <dbReference type="ChEBI" id="CHEBI:456216"/>
        <dbReference type="EC" id="2.7.4.25"/>
    </reaction>
</comment>
<dbReference type="GO" id="GO:0006139">
    <property type="term" value="P:nucleobase-containing compound metabolic process"/>
    <property type="evidence" value="ECO:0007669"/>
    <property type="project" value="InterPro"/>
</dbReference>
<keyword evidence="4" id="KW-0418">Kinase</keyword>
<evidence type="ECO:0000256" key="4">
    <source>
        <dbReference type="ARBA" id="ARBA00022777"/>
    </source>
</evidence>
<evidence type="ECO:0000256" key="1">
    <source>
        <dbReference type="ARBA" id="ARBA00012906"/>
    </source>
</evidence>
<name>A0A1T3NJ48_9ACTN</name>
<reference evidence="10 11" key="1">
    <citation type="submission" date="2017-03" db="EMBL/GenBank/DDBJ databases">
        <title>Draft genome sequence of Streptomyces scabrisporus NF3, endophyte isolated from Amphipterygium adstringens.</title>
        <authorList>
            <person name="Vazquez M."/>
            <person name="Ceapa C.D."/>
            <person name="Rodriguez Luna D."/>
            <person name="Sanchez Esquivel S."/>
        </authorList>
    </citation>
    <scope>NUCLEOTIDE SEQUENCE [LARGE SCALE GENOMIC DNA]</scope>
    <source>
        <strain evidence="10 11">NF3</strain>
    </source>
</reference>
<feature type="region of interest" description="Disordered" evidence="8">
    <location>
        <begin position="1"/>
        <end position="22"/>
    </location>
</feature>
<gene>
    <name evidence="10" type="ORF">B4N89_45960</name>
</gene>
<dbReference type="GO" id="GO:0005524">
    <property type="term" value="F:ATP binding"/>
    <property type="evidence" value="ECO:0007669"/>
    <property type="project" value="UniProtKB-KW"/>
</dbReference>
<keyword evidence="11" id="KW-1185">Reference proteome</keyword>
<evidence type="ECO:0000256" key="3">
    <source>
        <dbReference type="ARBA" id="ARBA00022741"/>
    </source>
</evidence>
<comment type="caution">
    <text evidence="10">The sequence shown here is derived from an EMBL/GenBank/DDBJ whole genome shotgun (WGS) entry which is preliminary data.</text>
</comment>
<dbReference type="AlphaFoldDB" id="A0A1T3NJ48"/>
<feature type="domain" description="Cytidylate kinase" evidence="9">
    <location>
        <begin position="132"/>
        <end position="334"/>
    </location>
</feature>
<dbReference type="GO" id="GO:0036431">
    <property type="term" value="F:dCMP kinase activity"/>
    <property type="evidence" value="ECO:0007669"/>
    <property type="project" value="InterPro"/>
</dbReference>
<dbReference type="Pfam" id="PF02224">
    <property type="entry name" value="Cytidylate_kin"/>
    <property type="match status" value="1"/>
</dbReference>
<evidence type="ECO:0000256" key="6">
    <source>
        <dbReference type="ARBA" id="ARBA00047615"/>
    </source>
</evidence>
<evidence type="ECO:0000256" key="8">
    <source>
        <dbReference type="SAM" id="MobiDB-lite"/>
    </source>
</evidence>
<evidence type="ECO:0000256" key="7">
    <source>
        <dbReference type="ARBA" id="ARBA00048478"/>
    </source>
</evidence>
<comment type="catalytic activity">
    <reaction evidence="7">
        <text>CMP + ATP = CDP + ADP</text>
        <dbReference type="Rhea" id="RHEA:11600"/>
        <dbReference type="ChEBI" id="CHEBI:30616"/>
        <dbReference type="ChEBI" id="CHEBI:58069"/>
        <dbReference type="ChEBI" id="CHEBI:60377"/>
        <dbReference type="ChEBI" id="CHEBI:456216"/>
        <dbReference type="EC" id="2.7.4.25"/>
    </reaction>
</comment>
<proteinExistence type="predicted"/>
<keyword evidence="3" id="KW-0547">Nucleotide-binding</keyword>
<organism evidence="10 11">
    <name type="scientific">Embleya scabrispora</name>
    <dbReference type="NCBI Taxonomy" id="159449"/>
    <lineage>
        <taxon>Bacteria</taxon>
        <taxon>Bacillati</taxon>
        <taxon>Actinomycetota</taxon>
        <taxon>Actinomycetes</taxon>
        <taxon>Kitasatosporales</taxon>
        <taxon>Streptomycetaceae</taxon>
        <taxon>Embleya</taxon>
    </lineage>
</organism>
<keyword evidence="2" id="KW-0808">Transferase</keyword>
<keyword evidence="5" id="KW-0067">ATP-binding</keyword>
<evidence type="ECO:0000313" key="10">
    <source>
        <dbReference type="EMBL" id="OPC76822.1"/>
    </source>
</evidence>
<dbReference type="Proteomes" id="UP000190037">
    <property type="component" value="Unassembled WGS sequence"/>
</dbReference>
<evidence type="ECO:0000256" key="2">
    <source>
        <dbReference type="ARBA" id="ARBA00022679"/>
    </source>
</evidence>
<protein>
    <recommendedName>
        <fullName evidence="1">(d)CMP kinase</fullName>
        <ecNumber evidence="1">2.7.4.25</ecNumber>
    </recommendedName>
</protein>
<feature type="region of interest" description="Disordered" evidence="8">
    <location>
        <begin position="82"/>
        <end position="118"/>
    </location>
</feature>
<dbReference type="InterPro" id="IPR011994">
    <property type="entry name" value="Cytidylate_kinase_dom"/>
</dbReference>
<accession>A0A1T3NJ48</accession>